<keyword evidence="1" id="KW-0808">Transferase</keyword>
<evidence type="ECO:0000256" key="2">
    <source>
        <dbReference type="ARBA" id="ARBA00022777"/>
    </source>
</evidence>
<dbReference type="InterPro" id="IPR011913">
    <property type="entry name" value="RfaE_dom_I"/>
</dbReference>
<dbReference type="FunFam" id="3.40.1190.20:FF:000002">
    <property type="entry name" value="Bifunctional protein HldE"/>
    <property type="match status" value="1"/>
</dbReference>
<reference evidence="4 5" key="1">
    <citation type="journal article" date="2010" name="Nature">
        <title>Nitrite-driven anaerobic methane oxidation by oxygenic bacteria.</title>
        <authorList>
            <person name="Ettwig K.F."/>
            <person name="Butler M.K."/>
            <person name="Le Paslier D."/>
            <person name="Pelletier E."/>
            <person name="Mangenot S."/>
            <person name="Kuypers M.M.M."/>
            <person name="Schreiber F."/>
            <person name="Dutilh B.E."/>
            <person name="Zedelius J."/>
            <person name="de Beer D."/>
            <person name="Gloerich J."/>
            <person name="Wessels H.J.C.T."/>
            <person name="van Allen T."/>
            <person name="Luesken F."/>
            <person name="Wu M."/>
            <person name="van de Pas-Schoonen K.T."/>
            <person name="Op den Camp H.J.M."/>
            <person name="Janssen-Megens E.M."/>
            <person name="Francoijs K-J."/>
            <person name="Stunnenberg H."/>
            <person name="Weissenbach J."/>
            <person name="Jetten M.S.M."/>
            <person name="Strous M."/>
        </authorList>
    </citation>
    <scope>NUCLEOTIDE SEQUENCE [LARGE SCALE GENOMIC DNA]</scope>
</reference>
<keyword evidence="2" id="KW-0418">Kinase</keyword>
<name>D5MIZ9_METO1</name>
<dbReference type="CDD" id="cd01172">
    <property type="entry name" value="RfaE_like"/>
    <property type="match status" value="1"/>
</dbReference>
<evidence type="ECO:0000313" key="5">
    <source>
        <dbReference type="Proteomes" id="UP000006898"/>
    </source>
</evidence>
<dbReference type="GO" id="GO:0016773">
    <property type="term" value="F:phosphotransferase activity, alcohol group as acceptor"/>
    <property type="evidence" value="ECO:0007669"/>
    <property type="project" value="InterPro"/>
</dbReference>
<dbReference type="GO" id="GO:0005829">
    <property type="term" value="C:cytosol"/>
    <property type="evidence" value="ECO:0007669"/>
    <property type="project" value="TreeGrafter"/>
</dbReference>
<dbReference type="InterPro" id="IPR002173">
    <property type="entry name" value="Carboh/pur_kinase_PfkB_CS"/>
</dbReference>
<dbReference type="GO" id="GO:0033785">
    <property type="term" value="F:heptose 7-phosphate kinase activity"/>
    <property type="evidence" value="ECO:0007669"/>
    <property type="project" value="TreeGrafter"/>
</dbReference>
<dbReference type="AlphaFoldDB" id="D5MIZ9"/>
<sequence>MTRFPRKQLLVLGDIMVDEYIWGSVSRLSPEAPVPVVEVKAESFRLGGAGNVAANIQSLGGRAILAGVVGNDLPGERLIQEIEAAGIKSDGVVVDRARPTTIKTRVVAGSQQIVRFDRESMSDLSKEAADRLLEVVTSRLAEADAVLISDYAKGVISKRVARQILSLARRHRKIVIVDPKVHHFPLYKGATVITPNHHEALAFAHLPAWGQEDLLAVAGRELLRKLEVKAILITRGEAGMSLFEDGRVTHIPAVAKEVYDVTGAGDTVLAAFALAMASGAFLREAAVIANHAAGVVVGRAGTATISREELLDALKYGSG</sequence>
<organism evidence="4 5">
    <name type="scientific">Methylomirabilis oxygeniifera</name>
    <dbReference type="NCBI Taxonomy" id="671143"/>
    <lineage>
        <taxon>Bacteria</taxon>
        <taxon>Candidatus Methylomirabilota</taxon>
        <taxon>Candidatus Methylomirabilia</taxon>
        <taxon>Candidatus Methylomirabilales</taxon>
        <taxon>Candidatus Methylomirabilaceae</taxon>
        <taxon>Candidatus Methylomirabilis</taxon>
    </lineage>
</organism>
<dbReference type="STRING" id="671143.DAMO_0267"/>
<gene>
    <name evidence="4" type="ORF">DAMO_0267</name>
</gene>
<protein>
    <submittedName>
        <fullName evidence="4">PfkB domain protein</fullName>
    </submittedName>
</protein>
<dbReference type="PANTHER" id="PTHR46969:SF1">
    <property type="entry name" value="BIFUNCTIONAL PROTEIN HLDE"/>
    <property type="match status" value="1"/>
</dbReference>
<proteinExistence type="predicted"/>
<dbReference type="PROSITE" id="PS00584">
    <property type="entry name" value="PFKB_KINASES_2"/>
    <property type="match status" value="1"/>
</dbReference>
<dbReference type="PANTHER" id="PTHR46969">
    <property type="entry name" value="BIFUNCTIONAL PROTEIN HLDE"/>
    <property type="match status" value="1"/>
</dbReference>
<evidence type="ECO:0000259" key="3">
    <source>
        <dbReference type="Pfam" id="PF00294"/>
    </source>
</evidence>
<dbReference type="Proteomes" id="UP000006898">
    <property type="component" value="Chromosome"/>
</dbReference>
<dbReference type="PATRIC" id="fig|671143.5.peg.229"/>
<dbReference type="InterPro" id="IPR029056">
    <property type="entry name" value="Ribokinase-like"/>
</dbReference>
<dbReference type="GO" id="GO:0033786">
    <property type="term" value="F:heptose-1-phosphate adenylyltransferase activity"/>
    <property type="evidence" value="ECO:0007669"/>
    <property type="project" value="TreeGrafter"/>
</dbReference>
<evidence type="ECO:0000313" key="4">
    <source>
        <dbReference type="EMBL" id="CBE67364.1"/>
    </source>
</evidence>
<dbReference type="Pfam" id="PF00294">
    <property type="entry name" value="PfkB"/>
    <property type="match status" value="1"/>
</dbReference>
<dbReference type="Gene3D" id="3.40.1190.20">
    <property type="match status" value="1"/>
</dbReference>
<dbReference type="eggNOG" id="COG2870">
    <property type="taxonomic scope" value="Bacteria"/>
</dbReference>
<accession>D5MIZ9</accession>
<dbReference type="PROSITE" id="PS00583">
    <property type="entry name" value="PFKB_KINASES_1"/>
    <property type="match status" value="1"/>
</dbReference>
<feature type="domain" description="Carbohydrate kinase PfkB" evidence="3">
    <location>
        <begin position="8"/>
        <end position="304"/>
    </location>
</feature>
<evidence type="ECO:0000256" key="1">
    <source>
        <dbReference type="ARBA" id="ARBA00022679"/>
    </source>
</evidence>
<dbReference type="NCBIfam" id="TIGR02198">
    <property type="entry name" value="rfaE_dom_I"/>
    <property type="match status" value="1"/>
</dbReference>
<dbReference type="InterPro" id="IPR011611">
    <property type="entry name" value="PfkB_dom"/>
</dbReference>
<dbReference type="KEGG" id="mox:DAMO_0267"/>
<dbReference type="SUPFAM" id="SSF53613">
    <property type="entry name" value="Ribokinase-like"/>
    <property type="match status" value="1"/>
</dbReference>
<dbReference type="EMBL" id="FP565575">
    <property type="protein sequence ID" value="CBE67364.1"/>
    <property type="molecule type" value="Genomic_DNA"/>
</dbReference>
<dbReference type="HOGENOM" id="CLU_021150_0_1_0"/>